<evidence type="ECO:0000256" key="2">
    <source>
        <dbReference type="ARBA" id="ARBA00022478"/>
    </source>
</evidence>
<organism evidence="14">
    <name type="scientific">hydrothermal vent metagenome</name>
    <dbReference type="NCBI Taxonomy" id="652676"/>
    <lineage>
        <taxon>unclassified sequences</taxon>
        <taxon>metagenomes</taxon>
        <taxon>ecological metagenomes</taxon>
    </lineage>
</organism>
<keyword evidence="10" id="KW-0460">Magnesium</keyword>
<dbReference type="Gene3D" id="3.90.580.10">
    <property type="entry name" value="Zinc finger, CHC2-type domain"/>
    <property type="match status" value="1"/>
</dbReference>
<dbReference type="InterPro" id="IPR030846">
    <property type="entry name" value="DnaG_bac"/>
</dbReference>
<dbReference type="Gene3D" id="3.40.1360.10">
    <property type="match status" value="1"/>
</dbReference>
<dbReference type="InterPro" id="IPR006295">
    <property type="entry name" value="DNA_primase_DnaG"/>
</dbReference>
<evidence type="ECO:0000256" key="5">
    <source>
        <dbReference type="ARBA" id="ARBA00022695"/>
    </source>
</evidence>
<dbReference type="PANTHER" id="PTHR30313:SF2">
    <property type="entry name" value="DNA PRIMASE"/>
    <property type="match status" value="1"/>
</dbReference>
<evidence type="ECO:0000313" key="14">
    <source>
        <dbReference type="EMBL" id="VAX27569.1"/>
    </source>
</evidence>
<keyword evidence="3" id="KW-0639">Primosome</keyword>
<dbReference type="GO" id="GO:0006269">
    <property type="term" value="P:DNA replication, synthesis of primer"/>
    <property type="evidence" value="ECO:0007669"/>
    <property type="project" value="UniProtKB-KW"/>
</dbReference>
<evidence type="ECO:0000256" key="1">
    <source>
        <dbReference type="ARBA" id="ARBA00001947"/>
    </source>
</evidence>
<keyword evidence="12" id="KW-0804">Transcription</keyword>
<dbReference type="FunFam" id="3.40.1360.10:FF:000002">
    <property type="entry name" value="DNA primase"/>
    <property type="match status" value="1"/>
</dbReference>
<reference evidence="14" key="1">
    <citation type="submission" date="2018-06" db="EMBL/GenBank/DDBJ databases">
        <authorList>
            <person name="Zhirakovskaya E."/>
        </authorList>
    </citation>
    <scope>NUCLEOTIDE SEQUENCE</scope>
</reference>
<keyword evidence="9" id="KW-0862">Zinc</keyword>
<evidence type="ECO:0000256" key="6">
    <source>
        <dbReference type="ARBA" id="ARBA00022705"/>
    </source>
</evidence>
<dbReference type="AlphaFoldDB" id="A0A3B1CBI8"/>
<dbReference type="InterPro" id="IPR036977">
    <property type="entry name" value="DNA_primase_Znf_CHC2"/>
</dbReference>
<dbReference type="NCBIfam" id="TIGR01391">
    <property type="entry name" value="dnaG"/>
    <property type="match status" value="1"/>
</dbReference>
<sequence length="625" mass="71796">MRIPEEQIDDIRNSADIVDIISGYVQLRKRGKNYIGLCPFHHEKTPSFTVSPDKQIYHCFGCHAGGNVFKFLMDYKNISFVESVQEIADYLGIKIKQDTTPFSDGNSELEELYDINVLAAKYFSNKLLKSDEGEVGRNYFKERNIKTQTQKIFGLGYAEPSWDNLLLYLKDNNVNLLKAKEIGLIDTRDDGTFYDKYRGRLMFPILSTNGRVIAFGGRIMNPEEKAAKYINSPESRIYSKRKTLYGLFHSKEEIRRIDKALLVEGYMDLISLHQFGIKNVVASSGTALTEEQVQLLSRFTKNITVLFDADAAGQKASMRSIEILLKQDFDVKLVTLPKGEDPDSFINKFGLDEFNSKINNAQNFLEYQAYQYELEGAFEDPTKQTTAIRELVKSAALVSDELKRQLFLKTIAKKFNLREKLLEKELDKFLSMNIQKENIAAQRSQRIKIPEPTRSVEQSVDTSSPNSLEKDIIELLLEGKQQIIELIFDHIHPDEIKNEKYRKVMEVIEGCYKNGNTSLSAILDKVKDEEIKTFISSFAVAQEPISKRWDNHYESGKIELNASLKAEDVVQKYRIARIDNMIRKNNNFIATHDDDEKIIELMKENQELEIQKKLILEGKGNSDLI</sequence>
<dbReference type="EMBL" id="UOGD01000387">
    <property type="protein sequence ID" value="VAX27569.1"/>
    <property type="molecule type" value="Genomic_DNA"/>
</dbReference>
<keyword evidence="7" id="KW-0479">Metal-binding</keyword>
<dbReference type="Pfam" id="PF13155">
    <property type="entry name" value="Toprim_2"/>
    <property type="match status" value="1"/>
</dbReference>
<dbReference type="EC" id="2.7.7.-" evidence="14"/>
<dbReference type="GO" id="GO:0003677">
    <property type="term" value="F:DNA binding"/>
    <property type="evidence" value="ECO:0007669"/>
    <property type="project" value="UniProtKB-KW"/>
</dbReference>
<dbReference type="Pfam" id="PF01807">
    <property type="entry name" value="Zn_ribbon_DnaG"/>
    <property type="match status" value="1"/>
</dbReference>
<feature type="domain" description="Toprim" evidence="13">
    <location>
        <begin position="258"/>
        <end position="339"/>
    </location>
</feature>
<evidence type="ECO:0000256" key="11">
    <source>
        <dbReference type="ARBA" id="ARBA00023125"/>
    </source>
</evidence>
<dbReference type="FunFam" id="3.90.580.10:FF:000001">
    <property type="entry name" value="DNA primase"/>
    <property type="match status" value="1"/>
</dbReference>
<dbReference type="Gene3D" id="3.90.980.10">
    <property type="entry name" value="DNA primase, catalytic core, N-terminal domain"/>
    <property type="match status" value="1"/>
</dbReference>
<proteinExistence type="inferred from homology"/>
<dbReference type="InterPro" id="IPR037068">
    <property type="entry name" value="DNA_primase_core_N_sf"/>
</dbReference>
<dbReference type="HAMAP" id="MF_00974">
    <property type="entry name" value="DNA_primase_DnaG"/>
    <property type="match status" value="1"/>
</dbReference>
<comment type="cofactor">
    <cofactor evidence="1">
        <name>Zn(2+)</name>
        <dbReference type="ChEBI" id="CHEBI:29105"/>
    </cofactor>
</comment>
<keyword evidence="8" id="KW-0863">Zinc-finger</keyword>
<evidence type="ECO:0000256" key="12">
    <source>
        <dbReference type="ARBA" id="ARBA00023163"/>
    </source>
</evidence>
<name>A0A3B1CBI8_9ZZZZ</name>
<keyword evidence="2" id="KW-0240">DNA-directed RNA polymerase</keyword>
<dbReference type="PIRSF" id="PIRSF002811">
    <property type="entry name" value="DnaG"/>
    <property type="match status" value="1"/>
</dbReference>
<dbReference type="GO" id="GO:0003899">
    <property type="term" value="F:DNA-directed RNA polymerase activity"/>
    <property type="evidence" value="ECO:0007669"/>
    <property type="project" value="InterPro"/>
</dbReference>
<keyword evidence="5 14" id="KW-0548">Nucleotidyltransferase</keyword>
<evidence type="ECO:0000256" key="4">
    <source>
        <dbReference type="ARBA" id="ARBA00022679"/>
    </source>
</evidence>
<keyword evidence="6" id="KW-0235">DNA replication</keyword>
<dbReference type="GO" id="GO:0008270">
    <property type="term" value="F:zinc ion binding"/>
    <property type="evidence" value="ECO:0007669"/>
    <property type="project" value="UniProtKB-KW"/>
</dbReference>
<dbReference type="SMART" id="SM00493">
    <property type="entry name" value="TOPRIM"/>
    <property type="match status" value="1"/>
</dbReference>
<evidence type="ECO:0000256" key="7">
    <source>
        <dbReference type="ARBA" id="ARBA00022723"/>
    </source>
</evidence>
<protein>
    <submittedName>
        <fullName evidence="14">DNA primase</fullName>
        <ecNumber evidence="14">2.7.7.-</ecNumber>
    </submittedName>
</protein>
<dbReference type="PROSITE" id="PS50880">
    <property type="entry name" value="TOPRIM"/>
    <property type="match status" value="1"/>
</dbReference>
<dbReference type="PANTHER" id="PTHR30313">
    <property type="entry name" value="DNA PRIMASE"/>
    <property type="match status" value="1"/>
</dbReference>
<dbReference type="CDD" id="cd03364">
    <property type="entry name" value="TOPRIM_DnaG_primases"/>
    <property type="match status" value="1"/>
</dbReference>
<dbReference type="GO" id="GO:0000428">
    <property type="term" value="C:DNA-directed RNA polymerase complex"/>
    <property type="evidence" value="ECO:0007669"/>
    <property type="project" value="UniProtKB-KW"/>
</dbReference>
<evidence type="ECO:0000256" key="3">
    <source>
        <dbReference type="ARBA" id="ARBA00022515"/>
    </source>
</evidence>
<dbReference type="InterPro" id="IPR002694">
    <property type="entry name" value="Znf_CHC2"/>
</dbReference>
<evidence type="ECO:0000259" key="13">
    <source>
        <dbReference type="PROSITE" id="PS50880"/>
    </source>
</evidence>
<keyword evidence="11" id="KW-0238">DNA-binding</keyword>
<dbReference type="SUPFAM" id="SSF57783">
    <property type="entry name" value="Zinc beta-ribbon"/>
    <property type="match status" value="1"/>
</dbReference>
<dbReference type="SUPFAM" id="SSF56731">
    <property type="entry name" value="DNA primase core"/>
    <property type="match status" value="1"/>
</dbReference>
<accession>A0A3B1CBI8</accession>
<keyword evidence="4 14" id="KW-0808">Transferase</keyword>
<evidence type="ECO:0000256" key="10">
    <source>
        <dbReference type="ARBA" id="ARBA00022842"/>
    </source>
</evidence>
<dbReference type="GO" id="GO:1990077">
    <property type="term" value="C:primosome complex"/>
    <property type="evidence" value="ECO:0007669"/>
    <property type="project" value="UniProtKB-KW"/>
</dbReference>
<dbReference type="Pfam" id="PF08275">
    <property type="entry name" value="DNAG_N"/>
    <property type="match status" value="1"/>
</dbReference>
<dbReference type="SMART" id="SM00400">
    <property type="entry name" value="ZnF_CHCC"/>
    <property type="match status" value="1"/>
</dbReference>
<dbReference type="InterPro" id="IPR034151">
    <property type="entry name" value="TOPRIM_DnaG_bac"/>
</dbReference>
<dbReference type="InterPro" id="IPR006171">
    <property type="entry name" value="TOPRIM_dom"/>
</dbReference>
<dbReference type="InterPro" id="IPR013264">
    <property type="entry name" value="DNAG_N"/>
</dbReference>
<dbReference type="InterPro" id="IPR050219">
    <property type="entry name" value="DnaG_primase"/>
</dbReference>
<evidence type="ECO:0000256" key="8">
    <source>
        <dbReference type="ARBA" id="ARBA00022771"/>
    </source>
</evidence>
<gene>
    <name evidence="14" type="ORF">MNBD_IGNAVI01-2470</name>
</gene>
<evidence type="ECO:0000256" key="9">
    <source>
        <dbReference type="ARBA" id="ARBA00022833"/>
    </source>
</evidence>
<dbReference type="GO" id="GO:0005737">
    <property type="term" value="C:cytoplasm"/>
    <property type="evidence" value="ECO:0007669"/>
    <property type="project" value="TreeGrafter"/>
</dbReference>